<feature type="transmembrane region" description="Helical" evidence="8">
    <location>
        <begin position="97"/>
        <end position="117"/>
    </location>
</feature>
<name>A0A5K7Z0I0_9BACT</name>
<reference evidence="9 10" key="1">
    <citation type="submission" date="2019-11" db="EMBL/GenBank/DDBJ databases">
        <title>Comparative genomics of hydrocarbon-degrading Desulfosarcina strains.</title>
        <authorList>
            <person name="Watanabe M."/>
            <person name="Kojima H."/>
            <person name="Fukui M."/>
        </authorList>
    </citation>
    <scope>NUCLEOTIDE SEQUENCE [LARGE SCALE GENOMIC DNA]</scope>
    <source>
        <strain evidence="9 10">PP31</strain>
    </source>
</reference>
<dbReference type="Pfam" id="PF01032">
    <property type="entry name" value="FecCD"/>
    <property type="match status" value="1"/>
</dbReference>
<feature type="transmembrane region" description="Helical" evidence="8">
    <location>
        <begin position="284"/>
        <end position="306"/>
    </location>
</feature>
<keyword evidence="5 8" id="KW-0812">Transmembrane</keyword>
<organism evidence="9 10">
    <name type="scientific">Desulfosarcina widdelii</name>
    <dbReference type="NCBI Taxonomy" id="947919"/>
    <lineage>
        <taxon>Bacteria</taxon>
        <taxon>Pseudomonadati</taxon>
        <taxon>Thermodesulfobacteriota</taxon>
        <taxon>Desulfobacteria</taxon>
        <taxon>Desulfobacterales</taxon>
        <taxon>Desulfosarcinaceae</taxon>
        <taxon>Desulfosarcina</taxon>
    </lineage>
</organism>
<sequence>MTESPRSLSTRIAITVLITALLLTAAMTAGLAMGSSGSGLSTVWQTLFGDGGNSTAGAIIWRLRLPRVLLAAMVGAALSLGGLVFQALLKNPLAEPYILGISGGAAIGAITGIILGLSRIPGVGITAFAGSLATLTLILFISSGRTILVKDALLLSGVMVNAFCSAVIMFLISITQDSRLHNILFWLMGDLSASRIEHAGMLATILLPCFAVVFIYSNRMNLLQLGSEMAASMGVPVRRVILTLLVITSLMVSATVSQCGLIGFVGLVIPHLLRLIVGPDHRVLVPGCILGGGAYMVVCDLLSRVLPPQGEMPGGVITAMIGAPLFIILLRRSKP</sequence>
<dbReference type="EMBL" id="AP021875">
    <property type="protein sequence ID" value="BBO74160.1"/>
    <property type="molecule type" value="Genomic_DNA"/>
</dbReference>
<feature type="transmembrane region" description="Helical" evidence="8">
    <location>
        <begin position="312"/>
        <end position="330"/>
    </location>
</feature>
<accession>A0A5K7Z0I0</accession>
<dbReference type="PANTHER" id="PTHR30472">
    <property type="entry name" value="FERRIC ENTEROBACTIN TRANSPORT SYSTEM PERMEASE PROTEIN"/>
    <property type="match status" value="1"/>
</dbReference>
<keyword evidence="7 8" id="KW-0472">Membrane</keyword>
<dbReference type="InterPro" id="IPR000522">
    <property type="entry name" value="ABC_transptr_permease_BtuC"/>
</dbReference>
<gene>
    <name evidence="9" type="ORF">DSCW_15770</name>
</gene>
<dbReference type="KEGG" id="dwd:DSCW_15770"/>
<keyword evidence="6 8" id="KW-1133">Transmembrane helix</keyword>
<feature type="transmembrane region" description="Helical" evidence="8">
    <location>
        <begin position="196"/>
        <end position="216"/>
    </location>
</feature>
<evidence type="ECO:0000256" key="6">
    <source>
        <dbReference type="ARBA" id="ARBA00022989"/>
    </source>
</evidence>
<feature type="transmembrane region" description="Helical" evidence="8">
    <location>
        <begin position="260"/>
        <end position="277"/>
    </location>
</feature>
<dbReference type="GO" id="GO:0022857">
    <property type="term" value="F:transmembrane transporter activity"/>
    <property type="evidence" value="ECO:0007669"/>
    <property type="project" value="InterPro"/>
</dbReference>
<evidence type="ECO:0000313" key="10">
    <source>
        <dbReference type="Proteomes" id="UP000427769"/>
    </source>
</evidence>
<proteinExistence type="inferred from homology"/>
<evidence type="ECO:0000256" key="4">
    <source>
        <dbReference type="ARBA" id="ARBA00022475"/>
    </source>
</evidence>
<evidence type="ECO:0000256" key="1">
    <source>
        <dbReference type="ARBA" id="ARBA00004651"/>
    </source>
</evidence>
<dbReference type="CDD" id="cd06550">
    <property type="entry name" value="TM_ABC_iron-siderophores_like"/>
    <property type="match status" value="1"/>
</dbReference>
<dbReference type="PANTHER" id="PTHR30472:SF25">
    <property type="entry name" value="ABC TRANSPORTER PERMEASE PROTEIN MJ0876-RELATED"/>
    <property type="match status" value="1"/>
</dbReference>
<dbReference type="FunFam" id="1.10.3470.10:FF:000001">
    <property type="entry name" value="Vitamin B12 ABC transporter permease BtuC"/>
    <property type="match status" value="1"/>
</dbReference>
<comment type="similarity">
    <text evidence="2">Belongs to the binding-protein-dependent transport system permease family. FecCD subfamily.</text>
</comment>
<dbReference type="Proteomes" id="UP000427769">
    <property type="component" value="Chromosome"/>
</dbReference>
<dbReference type="RefSeq" id="WP_155303210.1">
    <property type="nucleotide sequence ID" value="NZ_AP021875.1"/>
</dbReference>
<dbReference type="SUPFAM" id="SSF81345">
    <property type="entry name" value="ABC transporter involved in vitamin B12 uptake, BtuC"/>
    <property type="match status" value="1"/>
</dbReference>
<evidence type="ECO:0000256" key="5">
    <source>
        <dbReference type="ARBA" id="ARBA00022692"/>
    </source>
</evidence>
<feature type="transmembrane region" description="Helical" evidence="8">
    <location>
        <begin position="237"/>
        <end position="254"/>
    </location>
</feature>
<dbReference type="OrthoDB" id="9782305at2"/>
<feature type="transmembrane region" description="Helical" evidence="8">
    <location>
        <begin position="123"/>
        <end position="141"/>
    </location>
</feature>
<evidence type="ECO:0000313" key="9">
    <source>
        <dbReference type="EMBL" id="BBO74160.1"/>
    </source>
</evidence>
<feature type="transmembrane region" description="Helical" evidence="8">
    <location>
        <begin position="153"/>
        <end position="176"/>
    </location>
</feature>
<evidence type="ECO:0000256" key="2">
    <source>
        <dbReference type="ARBA" id="ARBA00007935"/>
    </source>
</evidence>
<comment type="subcellular location">
    <subcellularLocation>
        <location evidence="1">Cell membrane</location>
        <topology evidence="1">Multi-pass membrane protein</topology>
    </subcellularLocation>
</comment>
<dbReference type="Gene3D" id="1.10.3470.10">
    <property type="entry name" value="ABC transporter involved in vitamin B12 uptake, BtuC"/>
    <property type="match status" value="1"/>
</dbReference>
<keyword evidence="10" id="KW-1185">Reference proteome</keyword>
<dbReference type="InterPro" id="IPR037294">
    <property type="entry name" value="ABC_BtuC-like"/>
</dbReference>
<dbReference type="AlphaFoldDB" id="A0A5K7Z0I0"/>
<evidence type="ECO:0000256" key="3">
    <source>
        <dbReference type="ARBA" id="ARBA00022448"/>
    </source>
</evidence>
<evidence type="ECO:0000256" key="7">
    <source>
        <dbReference type="ARBA" id="ARBA00023136"/>
    </source>
</evidence>
<keyword evidence="3" id="KW-0813">Transport</keyword>
<protein>
    <submittedName>
        <fullName evidence="9">ABC transporter permease</fullName>
    </submittedName>
</protein>
<keyword evidence="4" id="KW-1003">Cell membrane</keyword>
<dbReference type="GO" id="GO:0005886">
    <property type="term" value="C:plasma membrane"/>
    <property type="evidence" value="ECO:0007669"/>
    <property type="project" value="UniProtKB-SubCell"/>
</dbReference>
<feature type="transmembrane region" description="Helical" evidence="8">
    <location>
        <begin position="65"/>
        <end position="85"/>
    </location>
</feature>
<evidence type="ECO:0000256" key="8">
    <source>
        <dbReference type="SAM" id="Phobius"/>
    </source>
</evidence>